<dbReference type="InterPro" id="IPR012349">
    <property type="entry name" value="Split_barrel_FMN-bd"/>
</dbReference>
<keyword evidence="2" id="KW-1185">Reference proteome</keyword>
<dbReference type="Pfam" id="PF12900">
    <property type="entry name" value="Pyridox_ox_2"/>
    <property type="match status" value="1"/>
</dbReference>
<dbReference type="Proteomes" id="UP001198242">
    <property type="component" value="Unassembled WGS sequence"/>
</dbReference>
<name>A0AAE3E1G9_9FIRM</name>
<dbReference type="PANTHER" id="PTHR34071:SF2">
    <property type="entry name" value="FLAVIN-NUCLEOTIDE-BINDING PROTEIN"/>
    <property type="match status" value="1"/>
</dbReference>
<dbReference type="SUPFAM" id="SSF50475">
    <property type="entry name" value="FMN-binding split barrel"/>
    <property type="match status" value="1"/>
</dbReference>
<dbReference type="Gene3D" id="2.30.110.10">
    <property type="entry name" value="Electron Transport, Fmn-binding Protein, Chain A"/>
    <property type="match status" value="1"/>
</dbReference>
<sequence length="161" mass="18407">MFREMRRKKQELSKEECIDILQTAKTAVLGVVGDNGYPYTVPINFVYANDKIYFHSAKNGHKIDAINKCNKVSLCVVDKDDVVEEELTTYFKSVILFGKASILNTDKEIFHAAKVFGLKYNNDVTAVEKEIKREWNALSCIEIKIEHMTGKEAIELTRKRG</sequence>
<comment type="caution">
    <text evidence="1">The sequence shown here is derived from an EMBL/GenBank/DDBJ whole genome shotgun (WGS) entry which is preliminary data.</text>
</comment>
<gene>
    <name evidence="1" type="ORF">LKE05_13380</name>
</gene>
<reference evidence="1 2" key="1">
    <citation type="submission" date="2021-10" db="EMBL/GenBank/DDBJ databases">
        <title>Anaerobic single-cell dispensing facilitates the cultivation of human gut bacteria.</title>
        <authorList>
            <person name="Afrizal A."/>
        </authorList>
    </citation>
    <scope>NUCLEOTIDE SEQUENCE [LARGE SCALE GENOMIC DNA]</scope>
    <source>
        <strain evidence="1 2">CLA-AA-H232</strain>
    </source>
</reference>
<protein>
    <submittedName>
        <fullName evidence="1">Pyridoxamine 5'-phosphate oxidase family protein</fullName>
    </submittedName>
</protein>
<proteinExistence type="predicted"/>
<evidence type="ECO:0000313" key="1">
    <source>
        <dbReference type="EMBL" id="MCC2211772.1"/>
    </source>
</evidence>
<evidence type="ECO:0000313" key="2">
    <source>
        <dbReference type="Proteomes" id="UP001198242"/>
    </source>
</evidence>
<accession>A0AAE3E1G9</accession>
<dbReference type="RefSeq" id="WP_308457164.1">
    <property type="nucleotide sequence ID" value="NZ_JAJEQM010000026.1"/>
</dbReference>
<dbReference type="EMBL" id="JAJEQM010000026">
    <property type="protein sequence ID" value="MCC2211772.1"/>
    <property type="molecule type" value="Genomic_DNA"/>
</dbReference>
<dbReference type="AlphaFoldDB" id="A0AAE3E1G9"/>
<organism evidence="1 2">
    <name type="scientific">Hominilimicola fabiformis</name>
    <dbReference type="NCBI Taxonomy" id="2885356"/>
    <lineage>
        <taxon>Bacteria</taxon>
        <taxon>Bacillati</taxon>
        <taxon>Bacillota</taxon>
        <taxon>Clostridia</taxon>
        <taxon>Eubacteriales</taxon>
        <taxon>Oscillospiraceae</taxon>
        <taxon>Hominilimicola</taxon>
    </lineage>
</organism>
<dbReference type="PANTHER" id="PTHR34071">
    <property type="entry name" value="5-NITROIMIDAZOLE ANTIBIOTICS RESISTANCE PROTEIN, NIMA-FAMILY-RELATED PROTEIN-RELATED"/>
    <property type="match status" value="1"/>
</dbReference>
<dbReference type="InterPro" id="IPR024747">
    <property type="entry name" value="Pyridox_Oxase-rel"/>
</dbReference>